<dbReference type="OrthoDB" id="5320938at2759"/>
<dbReference type="Proteomes" id="UP000027920">
    <property type="component" value="Unassembled WGS sequence"/>
</dbReference>
<feature type="signal peptide" evidence="1">
    <location>
        <begin position="1"/>
        <end position="16"/>
    </location>
</feature>
<dbReference type="Pfam" id="PF25312">
    <property type="entry name" value="Allergen_Asp_f_4"/>
    <property type="match status" value="1"/>
</dbReference>
<evidence type="ECO:0000313" key="3">
    <source>
        <dbReference type="Proteomes" id="UP000027920"/>
    </source>
</evidence>
<dbReference type="RefSeq" id="XP_013253571.1">
    <property type="nucleotide sequence ID" value="XM_013398117.1"/>
</dbReference>
<sequence>MQFLALVSLLSGQALAASVHRNLGHNVYHRDSGGYINRTAAITDADVHKLSALGVASVGVNSFSPNGAAWLGKDGPYRNEFLNVADEDLILVIWGPAGSWINVKQPTLTASLPAGTSLWVSFVNGASGAWVAIYADTRLVNGQASNTWGEFTFGAEGVVDVSREVNMDGHPMSIAGPACTTDMDTCVFLCTTGTACTTDYVLHNCENGSQPGARYGIHEGAPSGGCGGMGASATLHTVLS</sequence>
<name>A0A072NTK5_9EURO</name>
<proteinExistence type="predicted"/>
<keyword evidence="3" id="KW-1185">Reference proteome</keyword>
<dbReference type="STRING" id="1182545.A0A072NTK5"/>
<organism evidence="2 3">
    <name type="scientific">Exophiala aquamarina CBS 119918</name>
    <dbReference type="NCBI Taxonomy" id="1182545"/>
    <lineage>
        <taxon>Eukaryota</taxon>
        <taxon>Fungi</taxon>
        <taxon>Dikarya</taxon>
        <taxon>Ascomycota</taxon>
        <taxon>Pezizomycotina</taxon>
        <taxon>Eurotiomycetes</taxon>
        <taxon>Chaetothyriomycetidae</taxon>
        <taxon>Chaetothyriales</taxon>
        <taxon>Herpotrichiellaceae</taxon>
        <taxon>Exophiala</taxon>
    </lineage>
</organism>
<reference evidence="2 3" key="1">
    <citation type="submission" date="2013-03" db="EMBL/GenBank/DDBJ databases">
        <title>The Genome Sequence of Exophiala aquamarina CBS 119918.</title>
        <authorList>
            <consortium name="The Broad Institute Genomics Platform"/>
            <person name="Cuomo C."/>
            <person name="de Hoog S."/>
            <person name="Gorbushina A."/>
            <person name="Walker B."/>
            <person name="Young S.K."/>
            <person name="Zeng Q."/>
            <person name="Gargeya S."/>
            <person name="Fitzgerald M."/>
            <person name="Haas B."/>
            <person name="Abouelleil A."/>
            <person name="Allen A.W."/>
            <person name="Alvarado L."/>
            <person name="Arachchi H.M."/>
            <person name="Berlin A.M."/>
            <person name="Chapman S.B."/>
            <person name="Gainer-Dewar J."/>
            <person name="Goldberg J."/>
            <person name="Griggs A."/>
            <person name="Gujja S."/>
            <person name="Hansen M."/>
            <person name="Howarth C."/>
            <person name="Imamovic A."/>
            <person name="Ireland A."/>
            <person name="Larimer J."/>
            <person name="McCowan C."/>
            <person name="Murphy C."/>
            <person name="Pearson M."/>
            <person name="Poon T.W."/>
            <person name="Priest M."/>
            <person name="Roberts A."/>
            <person name="Saif S."/>
            <person name="Shea T."/>
            <person name="Sisk P."/>
            <person name="Sykes S."/>
            <person name="Wortman J."/>
            <person name="Nusbaum C."/>
            <person name="Birren B."/>
        </authorList>
    </citation>
    <scope>NUCLEOTIDE SEQUENCE [LARGE SCALE GENOMIC DNA]</scope>
    <source>
        <strain evidence="2 3">CBS 119918</strain>
    </source>
</reference>
<evidence type="ECO:0000256" key="1">
    <source>
        <dbReference type="SAM" id="SignalP"/>
    </source>
</evidence>
<dbReference type="AlphaFoldDB" id="A0A072NTK5"/>
<accession>A0A072NTK5</accession>
<dbReference type="GeneID" id="25287852"/>
<evidence type="ECO:0000313" key="2">
    <source>
        <dbReference type="EMBL" id="KEF50981.1"/>
    </source>
</evidence>
<comment type="caution">
    <text evidence="2">The sequence shown here is derived from an EMBL/GenBank/DDBJ whole genome shotgun (WGS) entry which is preliminary data.</text>
</comment>
<dbReference type="InterPro" id="IPR038903">
    <property type="entry name" value="Allergen_Asp_f_4"/>
</dbReference>
<dbReference type="GO" id="GO:0019863">
    <property type="term" value="F:IgE binding"/>
    <property type="evidence" value="ECO:0007669"/>
    <property type="project" value="InterPro"/>
</dbReference>
<protein>
    <submittedName>
        <fullName evidence="2">Uncharacterized protein</fullName>
    </submittedName>
</protein>
<dbReference type="GO" id="GO:0005576">
    <property type="term" value="C:extracellular region"/>
    <property type="evidence" value="ECO:0007669"/>
    <property type="project" value="InterPro"/>
</dbReference>
<keyword evidence="1" id="KW-0732">Signal</keyword>
<feature type="chain" id="PRO_5001682898" evidence="1">
    <location>
        <begin position="17"/>
        <end position="240"/>
    </location>
</feature>
<dbReference type="HOGENOM" id="CLU_065393_1_0_1"/>
<gene>
    <name evidence="2" type="ORF">A1O9_12958</name>
</gene>
<dbReference type="VEuPathDB" id="FungiDB:A1O9_12958"/>
<dbReference type="EMBL" id="AMGV01000036">
    <property type="protein sequence ID" value="KEF50981.1"/>
    <property type="molecule type" value="Genomic_DNA"/>
</dbReference>